<evidence type="ECO:0000313" key="3">
    <source>
        <dbReference type="Proteomes" id="UP000597886"/>
    </source>
</evidence>
<sequence>MTRKRQLNYITFAALMVTTVLGYQALWGLLFMFWTIPNFYSGHALLLTDVTRDEDPILFWLIQLAWVALGLSMIAIDFLPQTF</sequence>
<organism evidence="2 3">
    <name type="scientific">Ruegeria atlantica</name>
    <dbReference type="NCBI Taxonomy" id="81569"/>
    <lineage>
        <taxon>Bacteria</taxon>
        <taxon>Pseudomonadati</taxon>
        <taxon>Pseudomonadota</taxon>
        <taxon>Alphaproteobacteria</taxon>
        <taxon>Rhodobacterales</taxon>
        <taxon>Roseobacteraceae</taxon>
        <taxon>Ruegeria</taxon>
    </lineage>
</organism>
<keyword evidence="1" id="KW-0472">Membrane</keyword>
<evidence type="ECO:0000313" key="2">
    <source>
        <dbReference type="EMBL" id="NOE20836.1"/>
    </source>
</evidence>
<reference evidence="2" key="1">
    <citation type="submission" date="2019-12" db="EMBL/GenBank/DDBJ databases">
        <title>Ruegeria JWLKs population differentiation of coral mucus and skeleton niches.</title>
        <authorList>
            <person name="Luo D."/>
        </authorList>
    </citation>
    <scope>NUCLEOTIDE SEQUENCE</scope>
    <source>
        <strain evidence="2">HKCCD6181</strain>
    </source>
</reference>
<keyword evidence="1" id="KW-1133">Transmembrane helix</keyword>
<keyword evidence="1" id="KW-0812">Transmembrane</keyword>
<proteinExistence type="predicted"/>
<protein>
    <submittedName>
        <fullName evidence="2">Uncharacterized protein</fullName>
    </submittedName>
</protein>
<dbReference type="EMBL" id="WVRA01000015">
    <property type="protein sequence ID" value="NOE20836.1"/>
    <property type="molecule type" value="Genomic_DNA"/>
</dbReference>
<evidence type="ECO:0000256" key="1">
    <source>
        <dbReference type="SAM" id="Phobius"/>
    </source>
</evidence>
<feature type="transmembrane region" description="Helical" evidence="1">
    <location>
        <begin position="12"/>
        <end position="37"/>
    </location>
</feature>
<gene>
    <name evidence="2" type="ORF">GS634_22120</name>
</gene>
<feature type="transmembrane region" description="Helical" evidence="1">
    <location>
        <begin position="57"/>
        <end position="79"/>
    </location>
</feature>
<dbReference type="AlphaFoldDB" id="A0AA90YWM2"/>
<comment type="caution">
    <text evidence="2">The sequence shown here is derived from an EMBL/GenBank/DDBJ whole genome shotgun (WGS) entry which is preliminary data.</text>
</comment>
<dbReference type="RefSeq" id="WP_171331921.1">
    <property type="nucleotide sequence ID" value="NZ_WVRA01000015.1"/>
</dbReference>
<accession>A0AA90YWM2</accession>
<dbReference type="Proteomes" id="UP000597886">
    <property type="component" value="Unassembled WGS sequence"/>
</dbReference>
<name>A0AA90YWM2_9RHOB</name>